<feature type="compositionally biased region" description="Basic residues" evidence="8">
    <location>
        <begin position="749"/>
        <end position="761"/>
    </location>
</feature>
<dbReference type="PROSITE" id="PS50893">
    <property type="entry name" value="ABC_TRANSPORTER_2"/>
    <property type="match status" value="2"/>
</dbReference>
<dbReference type="GO" id="GO:0016887">
    <property type="term" value="F:ATP hydrolysis activity"/>
    <property type="evidence" value="ECO:0007669"/>
    <property type="project" value="InterPro"/>
</dbReference>
<evidence type="ECO:0000256" key="1">
    <source>
        <dbReference type="ARBA" id="ARBA00004408"/>
    </source>
</evidence>
<dbReference type="GO" id="GO:0003723">
    <property type="term" value="F:RNA binding"/>
    <property type="evidence" value="ECO:0007669"/>
    <property type="project" value="InterPro"/>
</dbReference>
<evidence type="ECO:0000256" key="8">
    <source>
        <dbReference type="SAM" id="MobiDB-lite"/>
    </source>
</evidence>
<protein>
    <recommendedName>
        <fullName evidence="12">ABC transporter domain-containing protein</fullName>
    </recommendedName>
</protein>
<feature type="coiled-coil region" evidence="7">
    <location>
        <begin position="620"/>
        <end position="647"/>
    </location>
</feature>
<evidence type="ECO:0000256" key="7">
    <source>
        <dbReference type="SAM" id="Coils"/>
    </source>
</evidence>
<dbReference type="GO" id="GO:0015030">
    <property type="term" value="C:Cajal body"/>
    <property type="evidence" value="ECO:0007669"/>
    <property type="project" value="UniProtKB-SubCell"/>
</dbReference>
<dbReference type="AlphaFoldDB" id="A0A6V3P458"/>
<dbReference type="SMART" id="SM00382">
    <property type="entry name" value="AAA"/>
    <property type="match status" value="2"/>
</dbReference>
<evidence type="ECO:0000256" key="4">
    <source>
        <dbReference type="ARBA" id="ARBA00022741"/>
    </source>
</evidence>
<dbReference type="EMBL" id="HBIV01027557">
    <property type="protein sequence ID" value="CAE0668099.1"/>
    <property type="molecule type" value="Transcribed_RNA"/>
</dbReference>
<gene>
    <name evidence="11" type="ORF">LGLO00237_LOCUS19722</name>
</gene>
<dbReference type="GO" id="GO:0006397">
    <property type="term" value="P:mRNA processing"/>
    <property type="evidence" value="ECO:0007669"/>
    <property type="project" value="InterPro"/>
</dbReference>
<dbReference type="PROSITE" id="PS00211">
    <property type="entry name" value="ABC_TRANSPORTER_1"/>
    <property type="match status" value="1"/>
</dbReference>
<evidence type="ECO:0000259" key="10">
    <source>
        <dbReference type="PROSITE" id="PS50893"/>
    </source>
</evidence>
<comment type="subcellular location">
    <subcellularLocation>
        <location evidence="1">Nucleus</location>
        <location evidence="1">Cajal body</location>
    </subcellularLocation>
</comment>
<dbReference type="GO" id="GO:0005524">
    <property type="term" value="F:ATP binding"/>
    <property type="evidence" value="ECO:0007669"/>
    <property type="project" value="UniProtKB-KW"/>
</dbReference>
<dbReference type="CDD" id="cd03221">
    <property type="entry name" value="ABCF_EF-3"/>
    <property type="match status" value="2"/>
</dbReference>
<evidence type="ECO:0000256" key="6">
    <source>
        <dbReference type="ARBA" id="ARBA00023242"/>
    </source>
</evidence>
<dbReference type="InterPro" id="IPR017871">
    <property type="entry name" value="ABC_transporter-like_CS"/>
</dbReference>
<evidence type="ECO:0008006" key="12">
    <source>
        <dbReference type="Google" id="ProtNLM"/>
    </source>
</evidence>
<name>A0A6V3P458_9EUKA</name>
<dbReference type="InterPro" id="IPR002999">
    <property type="entry name" value="Tudor"/>
</dbReference>
<dbReference type="SUPFAM" id="SSF63748">
    <property type="entry name" value="Tudor/PWWP/MBT"/>
    <property type="match status" value="1"/>
</dbReference>
<sequence>MDKEPTRLEIIDKRFEKVDWTDYKSVITTFPVWKRELIALENAKNVNKRCEIEIFNLWTPFKDKQLFKSTELIIEPRKRYCLFGPNGCGKSTLFRAMADGSLFEQGFPKHISTLHMEEIETSPDNGTIIETVLNSHELLYTLRKCKKHLDAALAKDSGNEALQANLAKIVQELTMLKSDTAEDRISRMLKPLGFDKKAQQKNVNDLSGGLRMRVALVCAFFQEPDLLLLDDPTNHLDFPSVLWLENRLRAYSGSFMLVTHDRNLLENVCNAVMLIEDQQLITYKMDFPAFEKKKAMQDKKMYAEREQFISRNRNPDPATPVGRRVAMYRDWCKRYSAREFAKSNMFTFPDPTPLPGVDPETPADEVPLIAMKDVKFKYPGTDVFIFGKKTNCTITAATRMGIMGPNGAGKSTFLKLLTGRLTPTEGTVTTAKGFKLAYFGQHSAQELDLSMTPFEHMCKKFPEVKQQGKLRHHLKKAGMQDEMNDTRMKGFSGGQKARVIFAELTFNCPHLLIMDEPTNFLDLETVDSLIAACNKYPGAMLLVTHSRHMLHSCGNIYLSITPGRFQFFEDIKSCERATYTFINELEDGGKVKITGVQGGSGEQKGEGEDEEVEEFSQEAIMRRRQRMKELLAAKEEAKKNKKKAEEEAKAPKKVVKIVAAEKKDWKVGDKCLAFWWEDKNFYSATVRQCSKKSESFCCTFTEYGNSVVLRPEQIIPIGTKVTKELRTSAYYLYQEDQKKKKAAAVEKAAKKKAEKRRSRRR</sequence>
<dbReference type="GO" id="GO:0005737">
    <property type="term" value="C:cytoplasm"/>
    <property type="evidence" value="ECO:0007669"/>
    <property type="project" value="InterPro"/>
</dbReference>
<dbReference type="PANTHER" id="PTHR19211:SF14">
    <property type="entry name" value="ATP-BINDING CASSETTE SUB-FAMILY F MEMBER 1"/>
    <property type="match status" value="1"/>
</dbReference>
<dbReference type="InterPro" id="IPR003593">
    <property type="entry name" value="AAA+_ATPase"/>
</dbReference>
<keyword evidence="6" id="KW-0539">Nucleus</keyword>
<dbReference type="InterPro" id="IPR050611">
    <property type="entry name" value="ABCF"/>
</dbReference>
<dbReference type="Pfam" id="PF06003">
    <property type="entry name" value="SMN_Tudor"/>
    <property type="match status" value="1"/>
</dbReference>
<dbReference type="InterPro" id="IPR003439">
    <property type="entry name" value="ABC_transporter-like_ATP-bd"/>
</dbReference>
<organism evidence="11">
    <name type="scientific">Lotharella globosa</name>
    <dbReference type="NCBI Taxonomy" id="91324"/>
    <lineage>
        <taxon>Eukaryota</taxon>
        <taxon>Sar</taxon>
        <taxon>Rhizaria</taxon>
        <taxon>Cercozoa</taxon>
        <taxon>Chlorarachniophyceae</taxon>
        <taxon>Lotharella</taxon>
    </lineage>
</organism>
<dbReference type="FunFam" id="3.40.50.300:FF:000011">
    <property type="entry name" value="Putative ABC transporter ATP-binding component"/>
    <property type="match status" value="1"/>
</dbReference>
<keyword evidence="7" id="KW-0175">Coiled coil</keyword>
<comment type="similarity">
    <text evidence="2">Belongs to the SMN family.</text>
</comment>
<evidence type="ECO:0000256" key="2">
    <source>
        <dbReference type="ARBA" id="ARBA00005371"/>
    </source>
</evidence>
<evidence type="ECO:0000256" key="5">
    <source>
        <dbReference type="ARBA" id="ARBA00022840"/>
    </source>
</evidence>
<feature type="domain" description="Tudor" evidence="9">
    <location>
        <begin position="664"/>
        <end position="724"/>
    </location>
</feature>
<accession>A0A6V3P458</accession>
<dbReference type="InterPro" id="IPR010304">
    <property type="entry name" value="SMN_Tudor"/>
</dbReference>
<dbReference type="PANTHER" id="PTHR19211">
    <property type="entry name" value="ATP-BINDING TRANSPORT PROTEIN-RELATED"/>
    <property type="match status" value="1"/>
</dbReference>
<dbReference type="Gene3D" id="2.30.30.140">
    <property type="match status" value="1"/>
</dbReference>
<dbReference type="PROSITE" id="PS50304">
    <property type="entry name" value="TUDOR"/>
    <property type="match status" value="1"/>
</dbReference>
<feature type="region of interest" description="Disordered" evidence="8">
    <location>
        <begin position="593"/>
        <end position="614"/>
    </location>
</feature>
<keyword evidence="4" id="KW-0547">Nucleotide-binding</keyword>
<evidence type="ECO:0000313" key="11">
    <source>
        <dbReference type="EMBL" id="CAE0668099.1"/>
    </source>
</evidence>
<proteinExistence type="inferred from homology"/>
<dbReference type="SUPFAM" id="SSF52540">
    <property type="entry name" value="P-loop containing nucleoside triphosphate hydrolases"/>
    <property type="match status" value="2"/>
</dbReference>
<evidence type="ECO:0000256" key="3">
    <source>
        <dbReference type="ARBA" id="ARBA00022737"/>
    </source>
</evidence>
<feature type="domain" description="ABC transporter" evidence="10">
    <location>
        <begin position="52"/>
        <end position="302"/>
    </location>
</feature>
<reference evidence="11" key="1">
    <citation type="submission" date="2021-01" db="EMBL/GenBank/DDBJ databases">
        <authorList>
            <person name="Corre E."/>
            <person name="Pelletier E."/>
            <person name="Niang G."/>
            <person name="Scheremetjew M."/>
            <person name="Finn R."/>
            <person name="Kale V."/>
            <person name="Holt S."/>
            <person name="Cochrane G."/>
            <person name="Meng A."/>
            <person name="Brown T."/>
            <person name="Cohen L."/>
        </authorList>
    </citation>
    <scope>NUCLEOTIDE SEQUENCE</scope>
    <source>
        <strain evidence="11">CCCM811</strain>
    </source>
</reference>
<feature type="region of interest" description="Disordered" evidence="8">
    <location>
        <begin position="741"/>
        <end position="761"/>
    </location>
</feature>
<dbReference type="InterPro" id="IPR027417">
    <property type="entry name" value="P-loop_NTPase"/>
</dbReference>
<feature type="domain" description="ABC transporter" evidence="10">
    <location>
        <begin position="369"/>
        <end position="587"/>
    </location>
</feature>
<keyword evidence="5" id="KW-0067">ATP-binding</keyword>
<dbReference type="Pfam" id="PF00005">
    <property type="entry name" value="ABC_tran"/>
    <property type="match status" value="2"/>
</dbReference>
<evidence type="ECO:0000259" key="9">
    <source>
        <dbReference type="PROSITE" id="PS50304"/>
    </source>
</evidence>
<dbReference type="Gene3D" id="3.40.50.300">
    <property type="entry name" value="P-loop containing nucleotide triphosphate hydrolases"/>
    <property type="match status" value="2"/>
</dbReference>
<dbReference type="SMART" id="SM00333">
    <property type="entry name" value="TUDOR"/>
    <property type="match status" value="1"/>
</dbReference>
<keyword evidence="3" id="KW-0677">Repeat</keyword>